<sequence length="425" mass="48519">MSGRPTHGAALSSRAHDIEPREEESHRSRIAKLEAALQERDRRWQHRIERLEDNRQADQRKLQGRIAGLEREVALLRRNAHLQVSAGELRSGERFAEAVAHLSERVSTLDRAAGQFATEFDALRKALREMVWALAMPRRVHSLARHFRGWLWTQGPPALAHACRESRRVACRTGRPTAFHGVWDSGEWDWFTGEVIGGAWDQTATWFDVRHDVLQVQATCDWSPSRVGDLCQRVENVLLSCNDEDGSVATTAISCLPYLLHPAYFTNLKLVQLEMPGVRSLLAGQNTTIGEAEIFGQRLDEPFYIDLDDEGLVQRLAENIRNRPGWFRPTADDWLSNIRAAREGWYVWVDGFRLGPPAEGWAGFQNWLTHYWLTSLQKCTPLSSNVIVKSSGSRKHVRWDHPWVQAVKKHIPVIQRVARVGRDCD</sequence>
<evidence type="ECO:0000313" key="4">
    <source>
        <dbReference type="EMBL" id="KAK7752922.1"/>
    </source>
</evidence>
<dbReference type="Proteomes" id="UP001320420">
    <property type="component" value="Unassembled WGS sequence"/>
</dbReference>
<dbReference type="Pfam" id="PF20150">
    <property type="entry name" value="2EXR"/>
    <property type="match status" value="1"/>
</dbReference>
<evidence type="ECO:0000256" key="1">
    <source>
        <dbReference type="SAM" id="Coils"/>
    </source>
</evidence>
<evidence type="ECO:0000256" key="2">
    <source>
        <dbReference type="SAM" id="MobiDB-lite"/>
    </source>
</evidence>
<comment type="caution">
    <text evidence="4">The sequence shown here is derived from an EMBL/GenBank/DDBJ whole genome shotgun (WGS) entry which is preliminary data.</text>
</comment>
<name>A0AAN9UTJ9_9PEZI</name>
<protein>
    <recommendedName>
        <fullName evidence="3">2EXR domain-containing protein</fullName>
    </recommendedName>
</protein>
<dbReference type="EMBL" id="JAKJXP020000033">
    <property type="protein sequence ID" value="KAK7752922.1"/>
    <property type="molecule type" value="Genomic_DNA"/>
</dbReference>
<evidence type="ECO:0000259" key="3">
    <source>
        <dbReference type="Pfam" id="PF20150"/>
    </source>
</evidence>
<feature type="region of interest" description="Disordered" evidence="2">
    <location>
        <begin position="1"/>
        <end position="29"/>
    </location>
</feature>
<keyword evidence="5" id="KW-1185">Reference proteome</keyword>
<dbReference type="AlphaFoldDB" id="A0AAN9UTJ9"/>
<dbReference type="InterPro" id="IPR045518">
    <property type="entry name" value="2EXR"/>
</dbReference>
<gene>
    <name evidence="4" type="ORF">SLS62_005081</name>
</gene>
<organism evidence="4 5">
    <name type="scientific">Diatrype stigma</name>
    <dbReference type="NCBI Taxonomy" id="117547"/>
    <lineage>
        <taxon>Eukaryota</taxon>
        <taxon>Fungi</taxon>
        <taxon>Dikarya</taxon>
        <taxon>Ascomycota</taxon>
        <taxon>Pezizomycotina</taxon>
        <taxon>Sordariomycetes</taxon>
        <taxon>Xylariomycetidae</taxon>
        <taxon>Xylariales</taxon>
        <taxon>Diatrypaceae</taxon>
        <taxon>Diatrype</taxon>
    </lineage>
</organism>
<feature type="domain" description="2EXR" evidence="3">
    <location>
        <begin position="120"/>
        <end position="214"/>
    </location>
</feature>
<keyword evidence="1" id="KW-0175">Coiled coil</keyword>
<feature type="coiled-coil region" evidence="1">
    <location>
        <begin position="34"/>
        <end position="79"/>
    </location>
</feature>
<reference evidence="4 5" key="1">
    <citation type="submission" date="2024-02" db="EMBL/GenBank/DDBJ databases">
        <title>De novo assembly and annotation of 12 fungi associated with fruit tree decline syndrome in Ontario, Canada.</title>
        <authorList>
            <person name="Sulman M."/>
            <person name="Ellouze W."/>
            <person name="Ilyukhin E."/>
        </authorList>
    </citation>
    <scope>NUCLEOTIDE SEQUENCE [LARGE SCALE GENOMIC DNA]</scope>
    <source>
        <strain evidence="4 5">M11/M66-122</strain>
    </source>
</reference>
<accession>A0AAN9UTJ9</accession>
<proteinExistence type="predicted"/>
<evidence type="ECO:0000313" key="5">
    <source>
        <dbReference type="Proteomes" id="UP001320420"/>
    </source>
</evidence>
<feature type="compositionally biased region" description="Basic and acidic residues" evidence="2">
    <location>
        <begin position="14"/>
        <end position="27"/>
    </location>
</feature>